<organism evidence="11 12">
    <name type="scientific">Candidatus Daviesbacteria bacterium GW2011_GWA2_42_7</name>
    <dbReference type="NCBI Taxonomy" id="1618425"/>
    <lineage>
        <taxon>Bacteria</taxon>
        <taxon>Candidatus Daviesiibacteriota</taxon>
    </lineage>
</organism>
<dbReference type="PANTHER" id="PTHR21581:SF33">
    <property type="entry name" value="D-ALANYL-D-ALANINE CARBOXYPEPTIDASE DACB"/>
    <property type="match status" value="1"/>
</dbReference>
<dbReference type="Proteomes" id="UP000034785">
    <property type="component" value="Unassembled WGS sequence"/>
</dbReference>
<dbReference type="InterPro" id="IPR001967">
    <property type="entry name" value="Peptidase_S11_N"/>
</dbReference>
<protein>
    <submittedName>
        <fullName evidence="11">Serine-type D-Ala-D-Ala carboxypeptidase</fullName>
    </submittedName>
</protein>
<feature type="active site" description="Acyl-ester intermediate" evidence="7">
    <location>
        <position position="90"/>
    </location>
</feature>
<evidence type="ECO:0000313" key="11">
    <source>
        <dbReference type="EMBL" id="KKS70867.1"/>
    </source>
</evidence>
<proteinExistence type="inferred from homology"/>
<keyword evidence="6" id="KW-0961">Cell wall biogenesis/degradation</keyword>
<name>A0A0G1BC55_9BACT</name>
<dbReference type="AlphaFoldDB" id="A0A0G1BC55"/>
<dbReference type="InterPro" id="IPR018044">
    <property type="entry name" value="Peptidase_S11"/>
</dbReference>
<feature type="active site" evidence="7">
    <location>
        <position position="145"/>
    </location>
</feature>
<dbReference type="GO" id="GO:0009002">
    <property type="term" value="F:serine-type D-Ala-D-Ala carboxypeptidase activity"/>
    <property type="evidence" value="ECO:0007669"/>
    <property type="project" value="InterPro"/>
</dbReference>
<dbReference type="GO" id="GO:0006508">
    <property type="term" value="P:proteolysis"/>
    <property type="evidence" value="ECO:0007669"/>
    <property type="project" value="InterPro"/>
</dbReference>
<keyword evidence="11" id="KW-0121">Carboxypeptidase</keyword>
<dbReference type="Gene3D" id="3.40.710.10">
    <property type="entry name" value="DD-peptidase/beta-lactamase superfamily"/>
    <property type="match status" value="1"/>
</dbReference>
<evidence type="ECO:0000256" key="8">
    <source>
        <dbReference type="PIRSR" id="PIRSR618044-2"/>
    </source>
</evidence>
<dbReference type="SUPFAM" id="SSF56601">
    <property type="entry name" value="beta-lactamase/transpeptidase-like"/>
    <property type="match status" value="1"/>
</dbReference>
<keyword evidence="5" id="KW-0573">Peptidoglycan synthesis</keyword>
<comment type="caution">
    <text evidence="11">The sequence shown here is derived from an EMBL/GenBank/DDBJ whole genome shotgun (WGS) entry which is preliminary data.</text>
</comment>
<reference evidence="11 12" key="1">
    <citation type="journal article" date="2015" name="Nature">
        <title>rRNA introns, odd ribosomes, and small enigmatic genomes across a large radiation of phyla.</title>
        <authorList>
            <person name="Brown C.T."/>
            <person name="Hug L.A."/>
            <person name="Thomas B.C."/>
            <person name="Sharon I."/>
            <person name="Castelle C.J."/>
            <person name="Singh A."/>
            <person name="Wilkins M.J."/>
            <person name="Williams K.H."/>
            <person name="Banfield J.F."/>
        </authorList>
    </citation>
    <scope>NUCLEOTIDE SEQUENCE [LARGE SCALE GENOMIC DNA]</scope>
</reference>
<keyword evidence="2" id="KW-0732">Signal</keyword>
<dbReference type="PANTHER" id="PTHR21581">
    <property type="entry name" value="D-ALANYL-D-ALANINE CARBOXYPEPTIDASE"/>
    <property type="match status" value="1"/>
</dbReference>
<evidence type="ECO:0000256" key="4">
    <source>
        <dbReference type="ARBA" id="ARBA00022960"/>
    </source>
</evidence>
<keyword evidence="4" id="KW-0133">Cell shape</keyword>
<dbReference type="PRINTS" id="PR00725">
    <property type="entry name" value="DADACBPTASE1"/>
</dbReference>
<gene>
    <name evidence="11" type="ORF">UV41_C0011G0029</name>
</gene>
<comment type="similarity">
    <text evidence="1 9">Belongs to the peptidase S11 family.</text>
</comment>
<evidence type="ECO:0000313" key="12">
    <source>
        <dbReference type="Proteomes" id="UP000034785"/>
    </source>
</evidence>
<evidence type="ECO:0000256" key="9">
    <source>
        <dbReference type="RuleBase" id="RU004016"/>
    </source>
</evidence>
<evidence type="ECO:0000256" key="1">
    <source>
        <dbReference type="ARBA" id="ARBA00007164"/>
    </source>
</evidence>
<evidence type="ECO:0000256" key="7">
    <source>
        <dbReference type="PIRSR" id="PIRSR618044-1"/>
    </source>
</evidence>
<dbReference type="GO" id="GO:0071555">
    <property type="term" value="P:cell wall organization"/>
    <property type="evidence" value="ECO:0007669"/>
    <property type="project" value="UniProtKB-KW"/>
</dbReference>
<keyword evidence="3" id="KW-0378">Hydrolase</keyword>
<sequence>MLKKSLFVIFLVVFAVLAVRLFLTFSPVSELVSPWENGRAGVNLWFPLVQASTSAVPVPDLTAKAAYFIDINSGQVLFEKDPRQRLPIASLVKIMTAVVTLENKGWSDNVLVSERAAGMEPDSMLLKMGESLTVEELLYGVFLVSANDSAEALAETSTKSREDFLSQMNTKAVQLGMRDTVFINPTGLEEDGREQYSTAYDVAIMARYAIKNFPHLVDISSAPHIILPETPAHQDYDLYSGINLLTTYPGVLGFKTGYTPEAGLTLVTLAEKEGHKVLGVLLGSQNRREEAKELLDYSFSIR</sequence>
<evidence type="ECO:0000259" key="10">
    <source>
        <dbReference type="Pfam" id="PF00768"/>
    </source>
</evidence>
<dbReference type="InterPro" id="IPR012338">
    <property type="entry name" value="Beta-lactam/transpept-like"/>
</dbReference>
<dbReference type="EMBL" id="LCEJ01000011">
    <property type="protein sequence ID" value="KKS70867.1"/>
    <property type="molecule type" value="Genomic_DNA"/>
</dbReference>
<feature type="domain" description="Peptidase S11 D-alanyl-D-alanine carboxypeptidase A N-terminal" evidence="10">
    <location>
        <begin position="56"/>
        <end position="285"/>
    </location>
</feature>
<evidence type="ECO:0000256" key="2">
    <source>
        <dbReference type="ARBA" id="ARBA00022729"/>
    </source>
</evidence>
<evidence type="ECO:0000256" key="3">
    <source>
        <dbReference type="ARBA" id="ARBA00022801"/>
    </source>
</evidence>
<keyword evidence="11" id="KW-0645">Protease</keyword>
<dbReference type="GO" id="GO:0008360">
    <property type="term" value="P:regulation of cell shape"/>
    <property type="evidence" value="ECO:0007669"/>
    <property type="project" value="UniProtKB-KW"/>
</dbReference>
<dbReference type="GO" id="GO:0009252">
    <property type="term" value="P:peptidoglycan biosynthetic process"/>
    <property type="evidence" value="ECO:0007669"/>
    <property type="project" value="UniProtKB-KW"/>
</dbReference>
<feature type="binding site" evidence="8">
    <location>
        <position position="255"/>
    </location>
    <ligand>
        <name>substrate</name>
    </ligand>
</feature>
<accession>A0A0G1BC55</accession>
<evidence type="ECO:0000256" key="6">
    <source>
        <dbReference type="ARBA" id="ARBA00023316"/>
    </source>
</evidence>
<evidence type="ECO:0000256" key="5">
    <source>
        <dbReference type="ARBA" id="ARBA00022984"/>
    </source>
</evidence>
<feature type="active site" description="Proton acceptor" evidence="7">
    <location>
        <position position="93"/>
    </location>
</feature>
<dbReference type="Pfam" id="PF00768">
    <property type="entry name" value="Peptidase_S11"/>
    <property type="match status" value="1"/>
</dbReference>